<dbReference type="SUPFAM" id="SSF53623">
    <property type="entry name" value="MurD-like peptide ligases, catalytic domain"/>
    <property type="match status" value="1"/>
</dbReference>
<dbReference type="GO" id="GO:0016881">
    <property type="term" value="F:acid-amino acid ligase activity"/>
    <property type="evidence" value="ECO:0007669"/>
    <property type="project" value="InterPro"/>
</dbReference>
<feature type="active site" description="Proton acceptor; specific for L-alanine" evidence="5">
    <location>
        <position position="722"/>
    </location>
</feature>
<dbReference type="GO" id="GO:0008784">
    <property type="term" value="F:alanine racemase activity"/>
    <property type="evidence" value="ECO:0007669"/>
    <property type="project" value="UniProtKB-UniRule"/>
</dbReference>
<name>A0A2P8CKE3_9BACT</name>
<dbReference type="InterPro" id="IPR029066">
    <property type="entry name" value="PLP-binding_barrel"/>
</dbReference>
<evidence type="ECO:0000313" key="12">
    <source>
        <dbReference type="Proteomes" id="UP000396862"/>
    </source>
</evidence>
<dbReference type="Pfam" id="PF01168">
    <property type="entry name" value="Ala_racemase_N"/>
    <property type="match status" value="1"/>
</dbReference>
<feature type="domain" description="Alanine racemase C-terminal" evidence="8">
    <location>
        <begin position="701"/>
        <end position="825"/>
    </location>
</feature>
<dbReference type="GO" id="GO:0005524">
    <property type="term" value="F:ATP binding"/>
    <property type="evidence" value="ECO:0007669"/>
    <property type="project" value="InterPro"/>
</dbReference>
<keyword evidence="12" id="KW-1185">Reference proteome</keyword>
<protein>
    <recommendedName>
        <fullName evidence="5">Alanine racemase</fullName>
        <ecNumber evidence="5">5.1.1.1</ecNumber>
    </recommendedName>
</protein>
<evidence type="ECO:0000259" key="8">
    <source>
        <dbReference type="SMART" id="SM01005"/>
    </source>
</evidence>
<dbReference type="EC" id="5.1.1.1" evidence="5"/>
<sequence length="827" mass="93916">MTAYSLQNVLEITDGELHGEKNAKPIRFLSFDSRTILAGPETLFFALKGNLRDGHQYVRDAYLRGVRTFIVEDVPDDSGLTEASFIRVPDSLEALQKLATYHRNRFNYPVIGITGSNGKTIVKEWLSELMAPEYKIIRSPRSYNSQIGNPLSVWLMDEQFNLSLFEAGISRPGEMEKLEKLLHPEWGVFTHLGQAHLENFRNQRHLVQEKLQLFNRSKHFVFCSDFDELQKAVDARKAEGWNANLFRWSREDESADLFISEEERQKDGSQIKAIFNGREIEVFLPFTDDAYVEDGIHCWATMLAMGYEPGSFESRFARLAPVAMRLELKKGQHGAIVIDDSYNSDTGSLLNALDFLKQQAGNSGKRSTVILSDILQSGIPDEQLYGQVAEYLALRKVERFIGIGPKISQHQELFPLGDKAFYNSTDDFLQHLNGRNFHDEVILLKGARTFRFDLISDMLQEKVHQTVLEINMSALAHNLKVYRQKLKHDTLIMAMVKAFSYGTGSTEVARVLQFHGADYLAVAIADEGVELRREGIELPIVVMNPEEHSFDAMIENRLEPNIYRLELLKDFEAALRRNAMRNFPIHVKLDTGMKRLGFEREEHLKELVAFVQSRDTIYIRSVFSHLAVSDEPVEDKFTEQQFQRFDLLSKIITDGFDYKILKHILNSAGIERFPERQYDMVRLGIGLYGVSSFIQNELQNVATLRTTISQIRTVQAGETVGYGRKGVADKTMEIAVLPIGYADGFNRLLSNRAGHVSIKGRKAPVVGNICMDMCMVDVTGIGAQEGDRVIVFGDEVPVSEVAETLHTIPYEVLTSVGQRVKRVYFAE</sequence>
<organism evidence="10 11">
    <name type="scientific">Prolixibacter denitrificans</name>
    <dbReference type="NCBI Taxonomy" id="1541063"/>
    <lineage>
        <taxon>Bacteria</taxon>
        <taxon>Pseudomonadati</taxon>
        <taxon>Bacteroidota</taxon>
        <taxon>Bacteroidia</taxon>
        <taxon>Marinilabiliales</taxon>
        <taxon>Prolixibacteraceae</taxon>
        <taxon>Prolixibacter</taxon>
    </lineage>
</organism>
<keyword evidence="9" id="KW-0436">Ligase</keyword>
<dbReference type="OrthoDB" id="9801978at2"/>
<evidence type="ECO:0000256" key="3">
    <source>
        <dbReference type="ARBA" id="ARBA00022898"/>
    </source>
</evidence>
<comment type="cofactor">
    <cofactor evidence="2 5 6">
        <name>pyridoxal 5'-phosphate</name>
        <dbReference type="ChEBI" id="CHEBI:597326"/>
    </cofactor>
</comment>
<dbReference type="Gene3D" id="3.20.20.10">
    <property type="entry name" value="Alanine racemase"/>
    <property type="match status" value="1"/>
</dbReference>
<dbReference type="SMART" id="SM01005">
    <property type="entry name" value="Ala_racemase_C"/>
    <property type="match status" value="1"/>
</dbReference>
<feature type="binding site" evidence="5 7">
    <location>
        <position position="595"/>
    </location>
    <ligand>
        <name>substrate</name>
    </ligand>
</feature>
<dbReference type="InterPro" id="IPR013221">
    <property type="entry name" value="Mur_ligase_cen"/>
</dbReference>
<feature type="binding site" evidence="5 7">
    <location>
        <position position="771"/>
    </location>
    <ligand>
        <name>substrate</name>
    </ligand>
</feature>
<dbReference type="Gene3D" id="3.40.1190.10">
    <property type="entry name" value="Mur-like, catalytic domain"/>
    <property type="match status" value="1"/>
</dbReference>
<comment type="function">
    <text evidence="5">Catalyzes the interconversion of L-alanine and D-alanine. May also act on other amino acids.</text>
</comment>
<dbReference type="Proteomes" id="UP000396862">
    <property type="component" value="Unassembled WGS sequence"/>
</dbReference>
<evidence type="ECO:0000256" key="7">
    <source>
        <dbReference type="PIRSR" id="PIRSR600821-52"/>
    </source>
</evidence>
<dbReference type="SUPFAM" id="SSF51419">
    <property type="entry name" value="PLP-binding barrel"/>
    <property type="match status" value="1"/>
</dbReference>
<feature type="modified residue" description="N6-(pyridoxal phosphate)lysine" evidence="5 6">
    <location>
        <position position="497"/>
    </location>
</feature>
<comment type="catalytic activity">
    <reaction evidence="1 5">
        <text>L-alanine = D-alanine</text>
        <dbReference type="Rhea" id="RHEA:20249"/>
        <dbReference type="ChEBI" id="CHEBI:57416"/>
        <dbReference type="ChEBI" id="CHEBI:57972"/>
        <dbReference type="EC" id="5.1.1.1"/>
    </reaction>
</comment>
<dbReference type="SUPFAM" id="SSF53244">
    <property type="entry name" value="MurD-like peptide ligases, peptide-binding domain"/>
    <property type="match status" value="1"/>
</dbReference>
<dbReference type="RefSeq" id="WP_106540469.1">
    <property type="nucleotide sequence ID" value="NZ_BLAU01000001.1"/>
</dbReference>
<reference evidence="9 12" key="2">
    <citation type="submission" date="2019-10" db="EMBL/GenBank/DDBJ databases">
        <title>Prolixibacter strains distinguished by the presence of nitrate reductase genes were adept at nitrate-dependent anaerobic corrosion of metallic iron and carbon steel.</title>
        <authorList>
            <person name="Iino T."/>
            <person name="Shono N."/>
            <person name="Ito K."/>
            <person name="Nakamura R."/>
            <person name="Sueoka K."/>
            <person name="Harayama S."/>
            <person name="Ohkuma M."/>
        </authorList>
    </citation>
    <scope>NUCLEOTIDE SEQUENCE [LARGE SCALE GENOMIC DNA]</scope>
    <source>
        <strain evidence="9 12">MIC1-1</strain>
    </source>
</reference>
<reference evidence="10 11" key="1">
    <citation type="submission" date="2018-03" db="EMBL/GenBank/DDBJ databases">
        <title>Genomic Encyclopedia of Archaeal and Bacterial Type Strains, Phase II (KMG-II): from individual species to whole genera.</title>
        <authorList>
            <person name="Goeker M."/>
        </authorList>
    </citation>
    <scope>NUCLEOTIDE SEQUENCE [LARGE SCALE GENOMIC DNA]</scope>
    <source>
        <strain evidence="10 11">DSM 27267</strain>
    </source>
</reference>
<dbReference type="EMBL" id="PYGC01000001">
    <property type="protein sequence ID" value="PSK85422.1"/>
    <property type="molecule type" value="Genomic_DNA"/>
</dbReference>
<dbReference type="AlphaFoldDB" id="A0A2P8CKE3"/>
<dbReference type="UniPathway" id="UPA00042">
    <property type="reaction ID" value="UER00497"/>
</dbReference>
<dbReference type="PANTHER" id="PTHR30511">
    <property type="entry name" value="ALANINE RACEMASE"/>
    <property type="match status" value="1"/>
</dbReference>
<proteinExistence type="inferred from homology"/>
<dbReference type="Gene3D" id="3.90.190.20">
    <property type="entry name" value="Mur ligase, C-terminal domain"/>
    <property type="match status" value="1"/>
</dbReference>
<evidence type="ECO:0000313" key="11">
    <source>
        <dbReference type="Proteomes" id="UP000240621"/>
    </source>
</evidence>
<dbReference type="PRINTS" id="PR00992">
    <property type="entry name" value="ALARACEMASE"/>
</dbReference>
<keyword evidence="3 5" id="KW-0663">Pyridoxal phosphate</keyword>
<evidence type="ECO:0000256" key="2">
    <source>
        <dbReference type="ARBA" id="ARBA00001933"/>
    </source>
</evidence>
<comment type="pathway">
    <text evidence="5">Amino-acid biosynthesis; D-alanine biosynthesis; D-alanine from L-alanine: step 1/1.</text>
</comment>
<dbReference type="Gene3D" id="2.40.37.10">
    <property type="entry name" value="Lyase, Ornithine Decarboxylase, Chain A, domain 1"/>
    <property type="match status" value="1"/>
</dbReference>
<accession>A0A2P8CKE3</accession>
<dbReference type="SUPFAM" id="SSF50621">
    <property type="entry name" value="Alanine racemase C-terminal domain-like"/>
    <property type="match status" value="1"/>
</dbReference>
<dbReference type="HAMAP" id="MF_01201">
    <property type="entry name" value="Ala_racemase"/>
    <property type="match status" value="1"/>
</dbReference>
<dbReference type="NCBIfam" id="NF008897">
    <property type="entry name" value="PRK11930.1"/>
    <property type="match status" value="1"/>
</dbReference>
<dbReference type="Pfam" id="PF00842">
    <property type="entry name" value="Ala_racemase_C"/>
    <property type="match status" value="1"/>
</dbReference>
<dbReference type="InterPro" id="IPR036565">
    <property type="entry name" value="Mur-like_cat_sf"/>
</dbReference>
<comment type="similarity">
    <text evidence="5">Belongs to the alanine racemase family.</text>
</comment>
<dbReference type="InterPro" id="IPR036615">
    <property type="entry name" value="Mur_ligase_C_dom_sf"/>
</dbReference>
<dbReference type="Pfam" id="PF02875">
    <property type="entry name" value="Mur_ligase_C"/>
    <property type="match status" value="1"/>
</dbReference>
<dbReference type="FunFam" id="3.20.20.10:FF:000002">
    <property type="entry name" value="Alanine racemase"/>
    <property type="match status" value="1"/>
</dbReference>
<evidence type="ECO:0000313" key="10">
    <source>
        <dbReference type="EMBL" id="PSK85422.1"/>
    </source>
</evidence>
<evidence type="ECO:0000256" key="6">
    <source>
        <dbReference type="PIRSR" id="PIRSR600821-50"/>
    </source>
</evidence>
<evidence type="ECO:0000256" key="4">
    <source>
        <dbReference type="ARBA" id="ARBA00023235"/>
    </source>
</evidence>
<comment type="caution">
    <text evidence="10">The sequence shown here is derived from an EMBL/GenBank/DDBJ whole genome shotgun (WGS) entry which is preliminary data.</text>
</comment>
<keyword evidence="4 5" id="KW-0413">Isomerase</keyword>
<dbReference type="InterPro" id="IPR000821">
    <property type="entry name" value="Ala_racemase"/>
</dbReference>
<dbReference type="InterPro" id="IPR009006">
    <property type="entry name" value="Ala_racemase/Decarboxylase_C"/>
</dbReference>
<dbReference type="InterPro" id="IPR004101">
    <property type="entry name" value="Mur_ligase_C"/>
</dbReference>
<evidence type="ECO:0000256" key="5">
    <source>
        <dbReference type="HAMAP-Rule" id="MF_01201"/>
    </source>
</evidence>
<dbReference type="Pfam" id="PF08245">
    <property type="entry name" value="Mur_ligase_M"/>
    <property type="match status" value="1"/>
</dbReference>
<dbReference type="GO" id="GO:0005829">
    <property type="term" value="C:cytosol"/>
    <property type="evidence" value="ECO:0007669"/>
    <property type="project" value="TreeGrafter"/>
</dbReference>
<dbReference type="InterPro" id="IPR035911">
    <property type="entry name" value="MurE/MurF_N"/>
</dbReference>
<dbReference type="CDD" id="cd00430">
    <property type="entry name" value="PLPDE_III_AR"/>
    <property type="match status" value="1"/>
</dbReference>
<evidence type="ECO:0000313" key="9">
    <source>
        <dbReference type="EMBL" id="GET20043.1"/>
    </source>
</evidence>
<dbReference type="Proteomes" id="UP000240621">
    <property type="component" value="Unassembled WGS sequence"/>
</dbReference>
<gene>
    <name evidence="10" type="ORF">CLV93_101378</name>
    <name evidence="9" type="ORF">JCM18694_02890</name>
</gene>
<feature type="active site" description="Proton acceptor; specific for D-alanine" evidence="5">
    <location>
        <position position="497"/>
    </location>
</feature>
<dbReference type="EMBL" id="BLAU01000001">
    <property type="protein sequence ID" value="GET20043.1"/>
    <property type="molecule type" value="Genomic_DNA"/>
</dbReference>
<dbReference type="NCBIfam" id="TIGR00492">
    <property type="entry name" value="alr"/>
    <property type="match status" value="1"/>
</dbReference>
<dbReference type="SUPFAM" id="SSF63418">
    <property type="entry name" value="MurE/MurF N-terminal domain"/>
    <property type="match status" value="1"/>
</dbReference>
<evidence type="ECO:0000256" key="1">
    <source>
        <dbReference type="ARBA" id="ARBA00000316"/>
    </source>
</evidence>
<dbReference type="GO" id="GO:0030632">
    <property type="term" value="P:D-alanine biosynthetic process"/>
    <property type="evidence" value="ECO:0007669"/>
    <property type="project" value="UniProtKB-UniRule"/>
</dbReference>
<dbReference type="Gene3D" id="3.40.1390.10">
    <property type="entry name" value="MurE/MurF, N-terminal domain"/>
    <property type="match status" value="1"/>
</dbReference>
<dbReference type="PANTHER" id="PTHR30511:SF0">
    <property type="entry name" value="ALANINE RACEMASE, CATABOLIC-RELATED"/>
    <property type="match status" value="1"/>
</dbReference>
<dbReference type="InterPro" id="IPR001608">
    <property type="entry name" value="Ala_racemase_N"/>
</dbReference>
<dbReference type="InterPro" id="IPR011079">
    <property type="entry name" value="Ala_racemase_C"/>
</dbReference>
<dbReference type="GO" id="GO:0030170">
    <property type="term" value="F:pyridoxal phosphate binding"/>
    <property type="evidence" value="ECO:0007669"/>
    <property type="project" value="UniProtKB-UniRule"/>
</dbReference>